<dbReference type="SUPFAM" id="SSF88659">
    <property type="entry name" value="Sigma3 and sigma4 domains of RNA polymerase sigma factors"/>
    <property type="match status" value="1"/>
</dbReference>
<evidence type="ECO:0000256" key="3">
    <source>
        <dbReference type="ARBA" id="ARBA00023082"/>
    </source>
</evidence>
<dbReference type="OMA" id="TWLYAIC"/>
<sequence length="206" mass="22186">MGLRHRRGGRTGHPHAGPDGPGGLPGERPDGLREEADVARAYAAHGAELHRFALRGLGDAAAAQDVVQETFLRAWRAADRYDPSLASLRVWLFAIARNTLVDHVRAAGVRPWQGALVADVADAVGNGAGQPSDDPGEQLLRGWVVEEALRRLSEEHRTAIVETYLKDRPPGEVAAELGVPVGTVRSRVFYGLKALRVAMDEMGVEP</sequence>
<reference evidence="9 10" key="2">
    <citation type="submission" date="2020-08" db="EMBL/GenBank/DDBJ databases">
        <authorList>
            <person name="Partida-Martinez L."/>
            <person name="Huntemann M."/>
            <person name="Clum A."/>
            <person name="Wang J."/>
            <person name="Palaniappan K."/>
            <person name="Ritter S."/>
            <person name="Chen I.-M."/>
            <person name="Stamatis D."/>
            <person name="Reddy T."/>
            <person name="O'Malley R."/>
            <person name="Daum C."/>
            <person name="Shapiro N."/>
            <person name="Ivanova N."/>
            <person name="Kyrpides N."/>
            <person name="Woyke T."/>
        </authorList>
    </citation>
    <scope>NUCLEOTIDE SEQUENCE [LARGE SCALE GENOMIC DNA]</scope>
    <source>
        <strain evidence="9 10">AS2.23</strain>
    </source>
</reference>
<dbReference type="InterPro" id="IPR039425">
    <property type="entry name" value="RNA_pol_sigma-70-like"/>
</dbReference>
<feature type="domain" description="RNA polymerase sigma-70 region 4" evidence="8">
    <location>
        <begin position="148"/>
        <end position="196"/>
    </location>
</feature>
<name>A0A7W4XXA0_KINRA</name>
<reference evidence="9 10" key="1">
    <citation type="submission" date="2020-08" db="EMBL/GenBank/DDBJ databases">
        <title>The Agave Microbiome: Exploring the role of microbial communities in plant adaptations to desert environments.</title>
        <authorList>
            <person name="Partida-Martinez L.P."/>
        </authorList>
    </citation>
    <scope>NUCLEOTIDE SEQUENCE [LARGE SCALE GENOMIC DNA]</scope>
    <source>
        <strain evidence="9 10">AS2.23</strain>
    </source>
</reference>
<dbReference type="GO" id="GO:0006352">
    <property type="term" value="P:DNA-templated transcription initiation"/>
    <property type="evidence" value="ECO:0007669"/>
    <property type="project" value="InterPro"/>
</dbReference>
<dbReference type="Proteomes" id="UP000533269">
    <property type="component" value="Unassembled WGS sequence"/>
</dbReference>
<dbReference type="AlphaFoldDB" id="A0A7W4XXA0"/>
<dbReference type="Gene3D" id="1.10.10.10">
    <property type="entry name" value="Winged helix-like DNA-binding domain superfamily/Winged helix DNA-binding domain"/>
    <property type="match status" value="1"/>
</dbReference>
<dbReference type="SUPFAM" id="SSF88946">
    <property type="entry name" value="Sigma2 domain of RNA polymerase sigma factors"/>
    <property type="match status" value="1"/>
</dbReference>
<accession>A0A7W4XXA0</accession>
<dbReference type="PANTHER" id="PTHR43133:SF62">
    <property type="entry name" value="RNA POLYMERASE SIGMA FACTOR SIGZ"/>
    <property type="match status" value="1"/>
</dbReference>
<dbReference type="PANTHER" id="PTHR43133">
    <property type="entry name" value="RNA POLYMERASE ECF-TYPE SIGMA FACTO"/>
    <property type="match status" value="1"/>
</dbReference>
<dbReference type="InterPro" id="IPR013324">
    <property type="entry name" value="RNA_pol_sigma_r3/r4-like"/>
</dbReference>
<dbReference type="Gene3D" id="1.10.1740.10">
    <property type="match status" value="1"/>
</dbReference>
<feature type="domain" description="RNA polymerase sigma-70 region 2" evidence="7">
    <location>
        <begin position="42"/>
        <end position="107"/>
    </location>
</feature>
<evidence type="ECO:0000256" key="6">
    <source>
        <dbReference type="SAM" id="MobiDB-lite"/>
    </source>
</evidence>
<comment type="caution">
    <text evidence="9">The sequence shown here is derived from an EMBL/GenBank/DDBJ whole genome shotgun (WGS) entry which is preliminary data.</text>
</comment>
<dbReference type="InterPro" id="IPR014284">
    <property type="entry name" value="RNA_pol_sigma-70_dom"/>
</dbReference>
<keyword evidence="5" id="KW-0804">Transcription</keyword>
<evidence type="ECO:0000256" key="4">
    <source>
        <dbReference type="ARBA" id="ARBA00023125"/>
    </source>
</evidence>
<gene>
    <name evidence="9" type="ORF">FHR75_001748</name>
</gene>
<evidence type="ECO:0000313" key="9">
    <source>
        <dbReference type="EMBL" id="MBB2900960.1"/>
    </source>
</evidence>
<protein>
    <submittedName>
        <fullName evidence="9">RNA polymerase sigma-70 factor (ECF subfamily)</fullName>
    </submittedName>
</protein>
<evidence type="ECO:0000256" key="5">
    <source>
        <dbReference type="ARBA" id="ARBA00023163"/>
    </source>
</evidence>
<proteinExistence type="inferred from homology"/>
<dbReference type="GO" id="GO:0003677">
    <property type="term" value="F:DNA binding"/>
    <property type="evidence" value="ECO:0007669"/>
    <property type="project" value="UniProtKB-KW"/>
</dbReference>
<evidence type="ECO:0000259" key="8">
    <source>
        <dbReference type="Pfam" id="PF04545"/>
    </source>
</evidence>
<feature type="region of interest" description="Disordered" evidence="6">
    <location>
        <begin position="1"/>
        <end position="31"/>
    </location>
</feature>
<keyword evidence="4" id="KW-0238">DNA-binding</keyword>
<dbReference type="InterPro" id="IPR007630">
    <property type="entry name" value="RNA_pol_sigma70_r4"/>
</dbReference>
<keyword evidence="2" id="KW-0805">Transcription regulation</keyword>
<comment type="similarity">
    <text evidence="1">Belongs to the sigma-70 factor family. ECF subfamily.</text>
</comment>
<evidence type="ECO:0000313" key="10">
    <source>
        <dbReference type="Proteomes" id="UP000533269"/>
    </source>
</evidence>
<dbReference type="InterPro" id="IPR013325">
    <property type="entry name" value="RNA_pol_sigma_r2"/>
</dbReference>
<dbReference type="Pfam" id="PF04545">
    <property type="entry name" value="Sigma70_r4"/>
    <property type="match status" value="1"/>
</dbReference>
<dbReference type="GO" id="GO:0016987">
    <property type="term" value="F:sigma factor activity"/>
    <property type="evidence" value="ECO:0007669"/>
    <property type="project" value="UniProtKB-KW"/>
</dbReference>
<dbReference type="InterPro" id="IPR007627">
    <property type="entry name" value="RNA_pol_sigma70_r2"/>
</dbReference>
<feature type="compositionally biased region" description="Basic residues" evidence="6">
    <location>
        <begin position="1"/>
        <end position="13"/>
    </location>
</feature>
<dbReference type="Pfam" id="PF04542">
    <property type="entry name" value="Sigma70_r2"/>
    <property type="match status" value="1"/>
</dbReference>
<evidence type="ECO:0000259" key="7">
    <source>
        <dbReference type="Pfam" id="PF04542"/>
    </source>
</evidence>
<dbReference type="NCBIfam" id="TIGR02937">
    <property type="entry name" value="sigma70-ECF"/>
    <property type="match status" value="1"/>
</dbReference>
<keyword evidence="3" id="KW-0731">Sigma factor</keyword>
<dbReference type="EMBL" id="JACHVY010000001">
    <property type="protein sequence ID" value="MBB2900960.1"/>
    <property type="molecule type" value="Genomic_DNA"/>
</dbReference>
<evidence type="ECO:0000256" key="2">
    <source>
        <dbReference type="ARBA" id="ARBA00023015"/>
    </source>
</evidence>
<organism evidence="9 10">
    <name type="scientific">Kineococcus radiotolerans</name>
    <dbReference type="NCBI Taxonomy" id="131568"/>
    <lineage>
        <taxon>Bacteria</taxon>
        <taxon>Bacillati</taxon>
        <taxon>Actinomycetota</taxon>
        <taxon>Actinomycetes</taxon>
        <taxon>Kineosporiales</taxon>
        <taxon>Kineosporiaceae</taxon>
        <taxon>Kineococcus</taxon>
    </lineage>
</organism>
<dbReference type="RefSeq" id="WP_012085276.1">
    <property type="nucleotide sequence ID" value="NZ_JACHVY010000001.1"/>
</dbReference>
<dbReference type="CDD" id="cd06171">
    <property type="entry name" value="Sigma70_r4"/>
    <property type="match status" value="1"/>
</dbReference>
<evidence type="ECO:0000256" key="1">
    <source>
        <dbReference type="ARBA" id="ARBA00010641"/>
    </source>
</evidence>
<dbReference type="InterPro" id="IPR036388">
    <property type="entry name" value="WH-like_DNA-bd_sf"/>
</dbReference>